<comment type="caution">
    <text evidence="8">The sequence shown here is derived from an EMBL/GenBank/DDBJ whole genome shotgun (WGS) entry which is preliminary data.</text>
</comment>
<dbReference type="InterPro" id="IPR002173">
    <property type="entry name" value="Carboh/pur_kinase_PfkB_CS"/>
</dbReference>
<evidence type="ECO:0000256" key="2">
    <source>
        <dbReference type="ARBA" id="ARBA00022679"/>
    </source>
</evidence>
<keyword evidence="2 6" id="KW-0808">Transferase</keyword>
<protein>
    <recommendedName>
        <fullName evidence="6">Phosphofructokinase</fullName>
    </recommendedName>
</protein>
<name>A0ABT1W164_9PROT</name>
<dbReference type="EMBL" id="JAMZEJ010000010">
    <property type="protein sequence ID" value="MCQ8242342.1"/>
    <property type="molecule type" value="Genomic_DNA"/>
</dbReference>
<dbReference type="PANTHER" id="PTHR46566">
    <property type="entry name" value="1-PHOSPHOFRUCTOKINASE-RELATED"/>
    <property type="match status" value="1"/>
</dbReference>
<dbReference type="InterPro" id="IPR017583">
    <property type="entry name" value="Tagatose/fructose_Pkinase"/>
</dbReference>
<dbReference type="NCBIfam" id="TIGR03168">
    <property type="entry name" value="1-PFK"/>
    <property type="match status" value="1"/>
</dbReference>
<dbReference type="PROSITE" id="PS00583">
    <property type="entry name" value="PFKB_KINASES_1"/>
    <property type="match status" value="1"/>
</dbReference>
<keyword evidence="4" id="KW-0418">Kinase</keyword>
<dbReference type="PANTHER" id="PTHR46566:SF2">
    <property type="entry name" value="ATP-DEPENDENT 6-PHOSPHOFRUCTOKINASE ISOZYME 2"/>
    <property type="match status" value="1"/>
</dbReference>
<sequence>MAFLSCPSLIGTITMNPTIDVAAQTQSVRPTHKLRTFGEREDPGGGGLNVARVVRELGGRALALVLSGGATGRHLEELLAEDGTPFQPVRIAGRTRISHSVTDASNGHEYRFVAEGPTVGEAEWRAVLDAIEALDAGWLIASGSLPPGVPADFYHRVAAVAERRNTPFVLDSSGPALTMGLAGRVHLLKSSLTELEMVAGRALPTRDDQERAASDLVSAGRVAMVALTLGEHGAMLMLPEGPFWLPALNVVVNGTAGAGDSFLAGMVMALGEGRSPMDAFAWGVATGAAAVTAPGTAHPDRGTVERLRGLVRGPARA</sequence>
<feature type="domain" description="Carbohydrate kinase PfkB" evidence="7">
    <location>
        <begin position="19"/>
        <end position="299"/>
    </location>
</feature>
<organism evidence="8 9">
    <name type="scientific">Rhizosaccharibacter radicis</name>
    <dbReference type="NCBI Taxonomy" id="2782605"/>
    <lineage>
        <taxon>Bacteria</taxon>
        <taxon>Pseudomonadati</taxon>
        <taxon>Pseudomonadota</taxon>
        <taxon>Alphaproteobacteria</taxon>
        <taxon>Acetobacterales</taxon>
        <taxon>Acetobacteraceae</taxon>
        <taxon>Rhizosaccharibacter</taxon>
    </lineage>
</organism>
<evidence type="ECO:0000256" key="6">
    <source>
        <dbReference type="PIRNR" id="PIRNR000535"/>
    </source>
</evidence>
<evidence type="ECO:0000256" key="3">
    <source>
        <dbReference type="ARBA" id="ARBA00022741"/>
    </source>
</evidence>
<keyword evidence="3" id="KW-0547">Nucleotide-binding</keyword>
<keyword evidence="5" id="KW-0067">ATP-binding</keyword>
<dbReference type="PIRSF" id="PIRSF000535">
    <property type="entry name" value="1PFK/6PFK/LacC"/>
    <property type="match status" value="1"/>
</dbReference>
<evidence type="ECO:0000256" key="4">
    <source>
        <dbReference type="ARBA" id="ARBA00022777"/>
    </source>
</evidence>
<proteinExistence type="inferred from homology"/>
<gene>
    <name evidence="8" type="ORF">NFI88_16030</name>
</gene>
<dbReference type="Proteomes" id="UP001524547">
    <property type="component" value="Unassembled WGS sequence"/>
</dbReference>
<dbReference type="SUPFAM" id="SSF53613">
    <property type="entry name" value="Ribokinase-like"/>
    <property type="match status" value="1"/>
</dbReference>
<dbReference type="InterPro" id="IPR029056">
    <property type="entry name" value="Ribokinase-like"/>
</dbReference>
<dbReference type="CDD" id="cd01164">
    <property type="entry name" value="FruK_PfkB_like"/>
    <property type="match status" value="1"/>
</dbReference>
<accession>A0ABT1W164</accession>
<dbReference type="RefSeq" id="WP_422921090.1">
    <property type="nucleotide sequence ID" value="NZ_JAMZEJ010000010.1"/>
</dbReference>
<evidence type="ECO:0000256" key="1">
    <source>
        <dbReference type="ARBA" id="ARBA00010688"/>
    </source>
</evidence>
<keyword evidence="9" id="KW-1185">Reference proteome</keyword>
<reference evidence="8 9" key="1">
    <citation type="submission" date="2022-06" db="EMBL/GenBank/DDBJ databases">
        <title>Rhizosaccharibacter gen. nov. sp. nov. KSS12, endophytic bacteria isolated from sugarcane.</title>
        <authorList>
            <person name="Pitiwittayakul N."/>
        </authorList>
    </citation>
    <scope>NUCLEOTIDE SEQUENCE [LARGE SCALE GENOMIC DNA]</scope>
    <source>
        <strain evidence="8 9">KSS12</strain>
    </source>
</reference>
<dbReference type="InterPro" id="IPR011611">
    <property type="entry name" value="PfkB_dom"/>
</dbReference>
<comment type="similarity">
    <text evidence="1 6">Belongs to the carbohydrate kinase PfkB family.</text>
</comment>
<evidence type="ECO:0000259" key="7">
    <source>
        <dbReference type="Pfam" id="PF00294"/>
    </source>
</evidence>
<evidence type="ECO:0000313" key="8">
    <source>
        <dbReference type="EMBL" id="MCQ8242342.1"/>
    </source>
</evidence>
<dbReference type="Pfam" id="PF00294">
    <property type="entry name" value="PfkB"/>
    <property type="match status" value="1"/>
</dbReference>
<evidence type="ECO:0000256" key="5">
    <source>
        <dbReference type="ARBA" id="ARBA00022840"/>
    </source>
</evidence>
<evidence type="ECO:0000313" key="9">
    <source>
        <dbReference type="Proteomes" id="UP001524547"/>
    </source>
</evidence>
<dbReference type="Gene3D" id="3.40.1190.20">
    <property type="match status" value="1"/>
</dbReference>